<evidence type="ECO:0000313" key="2">
    <source>
        <dbReference type="EMBL" id="KAK3602222.1"/>
    </source>
</evidence>
<reference evidence="2" key="2">
    <citation type="journal article" date="2021" name="Genome Biol. Evol.">
        <title>Developing a high-quality reference genome for a parasitic bivalve with doubly uniparental inheritance (Bivalvia: Unionida).</title>
        <authorList>
            <person name="Smith C.H."/>
        </authorList>
    </citation>
    <scope>NUCLEOTIDE SEQUENCE</scope>
    <source>
        <strain evidence="2">CHS0354</strain>
        <tissue evidence="2">Mantle</tissue>
    </source>
</reference>
<keyword evidence="3" id="KW-1185">Reference proteome</keyword>
<reference evidence="2" key="1">
    <citation type="journal article" date="2021" name="Genome Biol. Evol.">
        <title>A High-Quality Reference Genome for a Parasitic Bivalve with Doubly Uniparental Inheritance (Bivalvia: Unionida).</title>
        <authorList>
            <person name="Smith C.H."/>
        </authorList>
    </citation>
    <scope>NUCLEOTIDE SEQUENCE</scope>
    <source>
        <strain evidence="2">CHS0354</strain>
    </source>
</reference>
<name>A0AAE0W6I3_9BIVA</name>
<dbReference type="SUPFAM" id="SSF56436">
    <property type="entry name" value="C-type lectin-like"/>
    <property type="match status" value="1"/>
</dbReference>
<evidence type="ECO:0000256" key="1">
    <source>
        <dbReference type="SAM" id="MobiDB-lite"/>
    </source>
</evidence>
<sequence>MLSFLAILQLYLRKRRLLPDATSPTIGTSTTSATSTTIATSTTSTTSTTTTPPPECKRVYTFYPGPGRRFCFFIKTDCRSWNEARLDCQAEDADLAVLDDISLLPFSEIMREQFPAGDNCDTATAAWLGAMTCYACSHIFRRREYSIR</sequence>
<evidence type="ECO:0008006" key="4">
    <source>
        <dbReference type="Google" id="ProtNLM"/>
    </source>
</evidence>
<comment type="caution">
    <text evidence="2">The sequence shown here is derived from an EMBL/GenBank/DDBJ whole genome shotgun (WGS) entry which is preliminary data.</text>
</comment>
<feature type="compositionally biased region" description="Low complexity" evidence="1">
    <location>
        <begin position="23"/>
        <end position="50"/>
    </location>
</feature>
<evidence type="ECO:0000313" key="3">
    <source>
        <dbReference type="Proteomes" id="UP001195483"/>
    </source>
</evidence>
<dbReference type="EMBL" id="JAEAOA010002326">
    <property type="protein sequence ID" value="KAK3602222.1"/>
    <property type="molecule type" value="Genomic_DNA"/>
</dbReference>
<protein>
    <recommendedName>
        <fullName evidence="4">C-type lectin domain-containing protein</fullName>
    </recommendedName>
</protein>
<reference evidence="2" key="3">
    <citation type="submission" date="2023-05" db="EMBL/GenBank/DDBJ databases">
        <authorList>
            <person name="Smith C.H."/>
        </authorList>
    </citation>
    <scope>NUCLEOTIDE SEQUENCE</scope>
    <source>
        <strain evidence="2">CHS0354</strain>
        <tissue evidence="2">Mantle</tissue>
    </source>
</reference>
<feature type="region of interest" description="Disordered" evidence="1">
    <location>
        <begin position="23"/>
        <end position="52"/>
    </location>
</feature>
<dbReference type="AlphaFoldDB" id="A0AAE0W6I3"/>
<dbReference type="Proteomes" id="UP001195483">
    <property type="component" value="Unassembled WGS sequence"/>
</dbReference>
<accession>A0AAE0W6I3</accession>
<organism evidence="2 3">
    <name type="scientific">Potamilus streckersoni</name>
    <dbReference type="NCBI Taxonomy" id="2493646"/>
    <lineage>
        <taxon>Eukaryota</taxon>
        <taxon>Metazoa</taxon>
        <taxon>Spiralia</taxon>
        <taxon>Lophotrochozoa</taxon>
        <taxon>Mollusca</taxon>
        <taxon>Bivalvia</taxon>
        <taxon>Autobranchia</taxon>
        <taxon>Heteroconchia</taxon>
        <taxon>Palaeoheterodonta</taxon>
        <taxon>Unionida</taxon>
        <taxon>Unionoidea</taxon>
        <taxon>Unionidae</taxon>
        <taxon>Ambleminae</taxon>
        <taxon>Lampsilini</taxon>
        <taxon>Potamilus</taxon>
    </lineage>
</organism>
<dbReference type="InterPro" id="IPR016186">
    <property type="entry name" value="C-type_lectin-like/link_sf"/>
</dbReference>
<dbReference type="InterPro" id="IPR016187">
    <property type="entry name" value="CTDL_fold"/>
</dbReference>
<dbReference type="Gene3D" id="3.10.100.10">
    <property type="entry name" value="Mannose-Binding Protein A, subunit A"/>
    <property type="match status" value="1"/>
</dbReference>
<proteinExistence type="predicted"/>
<gene>
    <name evidence="2" type="ORF">CHS0354_039969</name>
</gene>